<organism evidence="3 4">
    <name type="scientific">Geobacillus kaustophilus</name>
    <dbReference type="NCBI Taxonomy" id="1462"/>
    <lineage>
        <taxon>Bacteria</taxon>
        <taxon>Bacillati</taxon>
        <taxon>Bacillota</taxon>
        <taxon>Bacilli</taxon>
        <taxon>Bacillales</taxon>
        <taxon>Anoxybacillaceae</taxon>
        <taxon>Geobacillus</taxon>
        <taxon>Geobacillus thermoleovorans group</taxon>
    </lineage>
</organism>
<keyword evidence="2" id="KW-1133">Transmembrane helix</keyword>
<feature type="coiled-coil region" evidence="1">
    <location>
        <begin position="26"/>
        <end position="70"/>
    </location>
</feature>
<name>A0A0D8BWC3_GEOKU</name>
<evidence type="ECO:0000313" key="3">
    <source>
        <dbReference type="EMBL" id="KJE28483.1"/>
    </source>
</evidence>
<evidence type="ECO:0008006" key="5">
    <source>
        <dbReference type="Google" id="ProtNLM"/>
    </source>
</evidence>
<proteinExistence type="predicted"/>
<feature type="transmembrane region" description="Helical" evidence="2">
    <location>
        <begin position="6"/>
        <end position="26"/>
    </location>
</feature>
<dbReference type="RefSeq" id="WP_044730467.1">
    <property type="nucleotide sequence ID" value="NZ_JYBP01000003.1"/>
</dbReference>
<keyword evidence="1" id="KW-0175">Coiled coil</keyword>
<sequence>MDLTQISIEQFASNGVFALLFVWLLIDMRKESKEREQKLIEQIEKQNEAQERIVQAIERLEQKIEKMEVSMNG</sequence>
<keyword evidence="2" id="KW-0812">Transmembrane</keyword>
<comment type="caution">
    <text evidence="3">The sequence shown here is derived from an EMBL/GenBank/DDBJ whole genome shotgun (WGS) entry which is preliminary data.</text>
</comment>
<evidence type="ECO:0000313" key="4">
    <source>
        <dbReference type="Proteomes" id="UP000032522"/>
    </source>
</evidence>
<dbReference type="Pfam" id="PF10960">
    <property type="entry name" value="Holin_BhlA"/>
    <property type="match status" value="1"/>
</dbReference>
<protein>
    <recommendedName>
        <fullName evidence="5">Holin</fullName>
    </recommendedName>
</protein>
<dbReference type="InterPro" id="IPR024405">
    <property type="entry name" value="Phage_BhlA/UviB"/>
</dbReference>
<evidence type="ECO:0000256" key="2">
    <source>
        <dbReference type="SAM" id="Phobius"/>
    </source>
</evidence>
<accession>A0A0D8BWC3</accession>
<dbReference type="EMBL" id="JYBP01000003">
    <property type="protein sequence ID" value="KJE28483.1"/>
    <property type="molecule type" value="Genomic_DNA"/>
</dbReference>
<dbReference type="AlphaFoldDB" id="A0A0D8BWC3"/>
<reference evidence="3 4" key="1">
    <citation type="submission" date="2015-01" db="EMBL/GenBank/DDBJ databases">
        <authorList>
            <person name="Filippidou S."/>
            <person name="Jeanneret N."/>
            <person name="Russel-Delif L."/>
            <person name="Junier T."/>
            <person name="Wunderlin T."/>
            <person name="Molina V."/>
            <person name="Johnson S.L."/>
            <person name="Davenport K.W."/>
            <person name="Chain P.S."/>
            <person name="Dorador C."/>
            <person name="Junier P."/>
        </authorList>
    </citation>
    <scope>NUCLEOTIDE SEQUENCE [LARGE SCALE GENOMIC DNA]</scope>
    <source>
        <strain evidence="3 4">Et7/4</strain>
    </source>
</reference>
<dbReference type="PATRIC" id="fig|1462.6.peg.161"/>
<dbReference type="OrthoDB" id="2361545at2"/>
<evidence type="ECO:0000256" key="1">
    <source>
        <dbReference type="SAM" id="Coils"/>
    </source>
</evidence>
<gene>
    <name evidence="3" type="ORF">LG52_74</name>
</gene>
<keyword evidence="2" id="KW-0472">Membrane</keyword>
<dbReference type="Proteomes" id="UP000032522">
    <property type="component" value="Unassembled WGS sequence"/>
</dbReference>